<dbReference type="RefSeq" id="WP_126613465.1">
    <property type="nucleotide sequence ID" value="NZ_CP034562.1"/>
</dbReference>
<feature type="signal peptide" evidence="1">
    <location>
        <begin position="1"/>
        <end position="19"/>
    </location>
</feature>
<reference evidence="2 3" key="1">
    <citation type="submission" date="2018-12" db="EMBL/GenBank/DDBJ databases">
        <title>Flammeovirga pectinis sp. nov., isolated from the gut of the Korean scallop, Patinopecten yessoensis.</title>
        <authorList>
            <person name="Bae J.-W."/>
            <person name="Jeong Y.-S."/>
            <person name="Kang W."/>
        </authorList>
    </citation>
    <scope>NUCLEOTIDE SEQUENCE [LARGE SCALE GENOMIC DNA]</scope>
    <source>
        <strain evidence="2 3">L12M1</strain>
    </source>
</reference>
<evidence type="ECO:0000313" key="2">
    <source>
        <dbReference type="EMBL" id="AZQ62200.1"/>
    </source>
</evidence>
<name>A0A3S9P1Z7_9BACT</name>
<dbReference type="Proteomes" id="UP000267268">
    <property type="component" value="Chromosome 1"/>
</dbReference>
<gene>
    <name evidence="2" type="ORF">EI427_08105</name>
</gene>
<accession>A0A3S9P1Z7</accession>
<keyword evidence="1" id="KW-0732">Signal</keyword>
<protein>
    <submittedName>
        <fullName evidence="2">Uncharacterized protein</fullName>
    </submittedName>
</protein>
<dbReference type="EMBL" id="CP034562">
    <property type="protein sequence ID" value="AZQ62200.1"/>
    <property type="molecule type" value="Genomic_DNA"/>
</dbReference>
<dbReference type="OrthoDB" id="979752at2"/>
<keyword evidence="3" id="KW-1185">Reference proteome</keyword>
<sequence length="146" mass="16479">MKNLLLITLSFISFNVAQAQTIDTKEYLSSETKDIITELDDTQINENESVVVSLIDIEVEKQSNRYFHKTFEVSDDEGISYKLKSDDFFTPVVTVSRNKTVLKMVNESAPLMQSDGTNVFYANCDKIESAQMALSGVRVLVIPVRK</sequence>
<evidence type="ECO:0000256" key="1">
    <source>
        <dbReference type="SAM" id="SignalP"/>
    </source>
</evidence>
<organism evidence="2 3">
    <name type="scientific">Flammeovirga pectinis</name>
    <dbReference type="NCBI Taxonomy" id="2494373"/>
    <lineage>
        <taxon>Bacteria</taxon>
        <taxon>Pseudomonadati</taxon>
        <taxon>Bacteroidota</taxon>
        <taxon>Cytophagia</taxon>
        <taxon>Cytophagales</taxon>
        <taxon>Flammeovirgaceae</taxon>
        <taxon>Flammeovirga</taxon>
    </lineage>
</organism>
<feature type="chain" id="PRO_5019535895" evidence="1">
    <location>
        <begin position="20"/>
        <end position="146"/>
    </location>
</feature>
<dbReference type="AlphaFoldDB" id="A0A3S9P1Z7"/>
<evidence type="ECO:0000313" key="3">
    <source>
        <dbReference type="Proteomes" id="UP000267268"/>
    </source>
</evidence>
<proteinExistence type="predicted"/>
<dbReference type="KEGG" id="fll:EI427_08105"/>